<gene>
    <name evidence="1" type="ORF">BD626DRAFT_405684</name>
</gene>
<reference evidence="1 2" key="1">
    <citation type="journal article" date="2019" name="New Phytol.">
        <title>Comparative genomics reveals unique wood-decay strategies and fruiting body development in the Schizophyllaceae.</title>
        <authorList>
            <person name="Almasi E."/>
            <person name="Sahu N."/>
            <person name="Krizsan K."/>
            <person name="Balint B."/>
            <person name="Kovacs G.M."/>
            <person name="Kiss B."/>
            <person name="Cseklye J."/>
            <person name="Drula E."/>
            <person name="Henrissat B."/>
            <person name="Nagy I."/>
            <person name="Chovatia M."/>
            <person name="Adam C."/>
            <person name="LaButti K."/>
            <person name="Lipzen A."/>
            <person name="Riley R."/>
            <person name="Grigoriev I.V."/>
            <person name="Nagy L.G."/>
        </authorList>
    </citation>
    <scope>NUCLEOTIDE SEQUENCE [LARGE SCALE GENOMIC DNA]</scope>
    <source>
        <strain evidence="1 2">NL-1724</strain>
    </source>
</reference>
<evidence type="ECO:0000313" key="1">
    <source>
        <dbReference type="EMBL" id="TRM61563.1"/>
    </source>
</evidence>
<accession>A0A550C9V8</accession>
<protein>
    <recommendedName>
        <fullName evidence="3">F-box domain-containing protein</fullName>
    </recommendedName>
</protein>
<dbReference type="AlphaFoldDB" id="A0A550C9V8"/>
<keyword evidence="2" id="KW-1185">Reference proteome</keyword>
<name>A0A550C9V8_9AGAR</name>
<organism evidence="1 2">
    <name type="scientific">Schizophyllum amplum</name>
    <dbReference type="NCBI Taxonomy" id="97359"/>
    <lineage>
        <taxon>Eukaryota</taxon>
        <taxon>Fungi</taxon>
        <taxon>Dikarya</taxon>
        <taxon>Basidiomycota</taxon>
        <taxon>Agaricomycotina</taxon>
        <taxon>Agaricomycetes</taxon>
        <taxon>Agaricomycetidae</taxon>
        <taxon>Agaricales</taxon>
        <taxon>Schizophyllaceae</taxon>
        <taxon>Schizophyllum</taxon>
    </lineage>
</organism>
<dbReference type="OrthoDB" id="3543113at2759"/>
<proteinExistence type="predicted"/>
<dbReference type="Proteomes" id="UP000320762">
    <property type="component" value="Unassembled WGS sequence"/>
</dbReference>
<sequence>MRHILQTIHDRVAWHNSLRNVTITFDRRQGFPLQYKAIQPLAVFSQLTFVYLDYTRGITLTDTEHEQVASWWPNLVTFDIIANYRPAKTPATLHALIHYARHCPELCRLHIPLSIHAGNIPDTASQIRQHQLAVLYNVGNSPLKARLVDRVGDFLAELFPNLEAIYHQGVAIHGDRKGASGVCVLNRTNNVNHLPVNL</sequence>
<comment type="caution">
    <text evidence="1">The sequence shown here is derived from an EMBL/GenBank/DDBJ whole genome shotgun (WGS) entry which is preliminary data.</text>
</comment>
<evidence type="ECO:0000313" key="2">
    <source>
        <dbReference type="Proteomes" id="UP000320762"/>
    </source>
</evidence>
<evidence type="ECO:0008006" key="3">
    <source>
        <dbReference type="Google" id="ProtNLM"/>
    </source>
</evidence>
<dbReference type="EMBL" id="VDMD01000016">
    <property type="protein sequence ID" value="TRM61563.1"/>
    <property type="molecule type" value="Genomic_DNA"/>
</dbReference>